<dbReference type="PANTHER" id="PTHR22946">
    <property type="entry name" value="DIENELACTONE HYDROLASE DOMAIN-CONTAINING PROTEIN-RELATED"/>
    <property type="match status" value="1"/>
</dbReference>
<dbReference type="RefSeq" id="WP_132324826.1">
    <property type="nucleotide sequence ID" value="NZ_LUUF01000093.1"/>
</dbReference>
<dbReference type="Pfam" id="PF01738">
    <property type="entry name" value="DLH"/>
    <property type="match status" value="1"/>
</dbReference>
<dbReference type="SUPFAM" id="SSF53474">
    <property type="entry name" value="alpha/beta-Hydrolases"/>
    <property type="match status" value="1"/>
</dbReference>
<dbReference type="GO" id="GO:0016787">
    <property type="term" value="F:hydrolase activity"/>
    <property type="evidence" value="ECO:0007669"/>
    <property type="project" value="UniProtKB-KW"/>
</dbReference>
<gene>
    <name evidence="3" type="ORF">EDE11_101436</name>
</gene>
<dbReference type="InterPro" id="IPR029058">
    <property type="entry name" value="AB_hydrolase_fold"/>
</dbReference>
<dbReference type="EMBL" id="SMCN01000001">
    <property type="protein sequence ID" value="TCV88645.1"/>
    <property type="molecule type" value="Genomic_DNA"/>
</dbReference>
<dbReference type="PANTHER" id="PTHR22946:SF0">
    <property type="entry name" value="DIENELACTONE HYDROLASE DOMAIN-CONTAINING PROTEIN"/>
    <property type="match status" value="1"/>
</dbReference>
<feature type="chain" id="PRO_5046524675" evidence="1">
    <location>
        <begin position="19"/>
        <end position="261"/>
    </location>
</feature>
<evidence type="ECO:0000313" key="4">
    <source>
        <dbReference type="Proteomes" id="UP000295649"/>
    </source>
</evidence>
<dbReference type="Gene3D" id="3.40.50.1820">
    <property type="entry name" value="alpha/beta hydrolase"/>
    <property type="match status" value="1"/>
</dbReference>
<feature type="signal peptide" evidence="1">
    <location>
        <begin position="1"/>
        <end position="18"/>
    </location>
</feature>
<reference evidence="3 4" key="1">
    <citation type="submission" date="2019-03" db="EMBL/GenBank/DDBJ databases">
        <title>Systems level insights into methane cycling in arid and semi-arid ecosystems.</title>
        <authorList>
            <person name="Kalyuzhnaya M."/>
        </authorList>
    </citation>
    <scope>NUCLEOTIDE SEQUENCE [LARGE SCALE GENOMIC DNA]</scope>
    <source>
        <strain evidence="3 4">S-1</strain>
    </source>
</reference>
<keyword evidence="4" id="KW-1185">Reference proteome</keyword>
<dbReference type="Proteomes" id="UP000295649">
    <property type="component" value="Unassembled WGS sequence"/>
</dbReference>
<accession>A0ABY2CTA2</accession>
<protein>
    <submittedName>
        <fullName evidence="3">Dienelactone hydrolase</fullName>
    </submittedName>
</protein>
<sequence length="261" mass="28420">MMRGLFFLALLFSSGLQAALQEQAVSYTAGDTTLKGYLVWDDTKGDKQPGVLVVHEWWGLNDYARQRARMLAELGYTALAVDMYGDGKSSEHAAEATTFMNSVVERAGVSQLRFTAALALLKKQASVDQGKIAAIGYCFGGATVLNMARLGTDLAAVVSFHGNLVTQTPARAGQVKARVLVLNGAADEFVTADSITAFEKEMTQAGVDYRFVNYPGVRHSFSNPDADRLGKANNLPIAYDAEADKQSWEAMQQLFREVFKQ</sequence>
<dbReference type="InterPro" id="IPR050261">
    <property type="entry name" value="FrsA_esterase"/>
</dbReference>
<comment type="caution">
    <text evidence="3">The sequence shown here is derived from an EMBL/GenBank/DDBJ whole genome shotgun (WGS) entry which is preliminary data.</text>
</comment>
<evidence type="ECO:0000313" key="3">
    <source>
        <dbReference type="EMBL" id="TCV88645.1"/>
    </source>
</evidence>
<dbReference type="InterPro" id="IPR002925">
    <property type="entry name" value="Dienelactn_hydro"/>
</dbReference>
<keyword evidence="1" id="KW-0732">Signal</keyword>
<proteinExistence type="predicted"/>
<evidence type="ECO:0000256" key="1">
    <source>
        <dbReference type="SAM" id="SignalP"/>
    </source>
</evidence>
<evidence type="ECO:0000259" key="2">
    <source>
        <dbReference type="Pfam" id="PF01738"/>
    </source>
</evidence>
<organism evidence="3 4">
    <name type="scientific">Methylomonas methanica</name>
    <dbReference type="NCBI Taxonomy" id="421"/>
    <lineage>
        <taxon>Bacteria</taxon>
        <taxon>Pseudomonadati</taxon>
        <taxon>Pseudomonadota</taxon>
        <taxon>Gammaproteobacteria</taxon>
        <taxon>Methylococcales</taxon>
        <taxon>Methylococcaceae</taxon>
        <taxon>Methylomonas</taxon>
    </lineage>
</organism>
<feature type="domain" description="Dienelactone hydrolase" evidence="2">
    <location>
        <begin position="35"/>
        <end position="258"/>
    </location>
</feature>
<keyword evidence="3" id="KW-0378">Hydrolase</keyword>
<name>A0ABY2CTA2_METMH</name>